<dbReference type="InterPro" id="IPR007855">
    <property type="entry name" value="RDRP"/>
</dbReference>
<keyword evidence="1" id="KW-0548">Nucleotidyltransferase</keyword>
<dbReference type="GO" id="GO:0003723">
    <property type="term" value="F:RNA binding"/>
    <property type="evidence" value="ECO:0007669"/>
    <property type="project" value="UniProtKB-KW"/>
</dbReference>
<dbReference type="EC" id="2.7.7.48" evidence="1"/>
<evidence type="ECO:0000256" key="1">
    <source>
        <dbReference type="RuleBase" id="RU363098"/>
    </source>
</evidence>
<organism evidence="3 4">
    <name type="scientific">Bondarzewia mesenterica</name>
    <dbReference type="NCBI Taxonomy" id="1095465"/>
    <lineage>
        <taxon>Eukaryota</taxon>
        <taxon>Fungi</taxon>
        <taxon>Dikarya</taxon>
        <taxon>Basidiomycota</taxon>
        <taxon>Agaricomycotina</taxon>
        <taxon>Agaricomycetes</taxon>
        <taxon>Russulales</taxon>
        <taxon>Bondarzewiaceae</taxon>
        <taxon>Bondarzewia</taxon>
    </lineage>
</organism>
<dbReference type="PANTHER" id="PTHR23079">
    <property type="entry name" value="RNA-DEPENDENT RNA POLYMERASE"/>
    <property type="match status" value="1"/>
</dbReference>
<evidence type="ECO:0000313" key="4">
    <source>
        <dbReference type="Proteomes" id="UP000310158"/>
    </source>
</evidence>
<dbReference type="GO" id="GO:0003968">
    <property type="term" value="F:RNA-directed RNA polymerase activity"/>
    <property type="evidence" value="ECO:0007669"/>
    <property type="project" value="UniProtKB-KW"/>
</dbReference>
<reference evidence="3 4" key="1">
    <citation type="submission" date="2019-02" db="EMBL/GenBank/DDBJ databases">
        <title>Genome sequencing of the rare red list fungi Bondarzewia mesenterica.</title>
        <authorList>
            <person name="Buettner E."/>
            <person name="Kellner H."/>
        </authorList>
    </citation>
    <scope>NUCLEOTIDE SEQUENCE [LARGE SCALE GENOMIC DNA]</scope>
    <source>
        <strain evidence="3 4">DSM 108281</strain>
    </source>
</reference>
<dbReference type="AlphaFoldDB" id="A0A4S4MBX6"/>
<comment type="similarity">
    <text evidence="1">Belongs to the RdRP family.</text>
</comment>
<name>A0A4S4MBX6_9AGAM</name>
<proteinExistence type="inferred from homology"/>
<dbReference type="PANTHER" id="PTHR23079:SF55">
    <property type="entry name" value="RNA-DIRECTED RNA POLYMERASE"/>
    <property type="match status" value="1"/>
</dbReference>
<comment type="catalytic activity">
    <reaction evidence="1">
        <text>RNA(n) + a ribonucleoside 5'-triphosphate = RNA(n+1) + diphosphate</text>
        <dbReference type="Rhea" id="RHEA:21248"/>
        <dbReference type="Rhea" id="RHEA-COMP:14527"/>
        <dbReference type="Rhea" id="RHEA-COMP:17342"/>
        <dbReference type="ChEBI" id="CHEBI:33019"/>
        <dbReference type="ChEBI" id="CHEBI:61557"/>
        <dbReference type="ChEBI" id="CHEBI:140395"/>
        <dbReference type="EC" id="2.7.7.48"/>
    </reaction>
</comment>
<keyword evidence="4" id="KW-1185">Reference proteome</keyword>
<keyword evidence="1" id="KW-0808">Transferase</keyword>
<keyword evidence="1" id="KW-0696">RNA-directed RNA polymerase</keyword>
<dbReference type="OrthoDB" id="6513042at2759"/>
<sequence>MEIFMRNIDSNSTKLDVQNKLASELHSSQYSSYSPSLVNFHVYLFASRRPIPHQNHGGSGVLTLPTREIGEYLLQQSGGATPRRPIFVNRKCLILTLSNKQARPHIVENIRRLPYQDAEALQQRQEMLDTLQSTSISIETLQLGWETRDGCFSVEWQKSFSSGCHLVFSGERREIRINISDGSLTRSIVVQLSQLLWSATGHDSRLSTIFLSLASHPSFEFDFAFDQEQKRQRMRGLYSQSEDPDYWRVLPYASLAIRLICKRDGLAKFRDLGQKIHIRKPKNFSHLAENRDLFSQANVDQYYAWLETLDWGVAFQVEAISRSLSADLQEMLSIQRRIENIVLWKGTAFAAELLQYFAGQVKVVFWSSEDGSDSVDEIFIEVYNRCERDFLASTHSLLNRRPPSDDLFYCYHVSVTPTTIQLAGPLPERSNRVMRMYANDHDCFVRVSFIEENGFQYQHDREIDGPQFIERWVKHDLREGLSIVGRKFQFLGYSQSALKSHTVWFVIKDPANQRVSAPAIIESLGRFDNLEWDIDLMKCPARYGARISQAFTATDPSIVVEADEIIRVDDIEKPKRIDGVERPNEKWCFTDGVGTLSKELARDIWKELQKRNKRSTRRGGIAYPRAFQVRFQGSKGMLSVDYKLLGRAICLRPSMIKFNAPDSLGVEIAQAFVQPSKYYLNRPLIMILEGLGVPYPVFEKLQNDAVQYVEKSTESLEAAGNLFDMFGLGTSFRLSSVLSNLSRLGVPTFEDDFYQQMLEFAKHHILRDLKHHARIPVPDGYTLVGVADIHDYLKEGQVFACVRYPNRPPFYLKGRVVISRSPTIHPGDVQVVEAIGPPPASDRPLPSYLGGGDLDGDQYNVTPMPDLIPTQTYEPAAYNVAPKRKLDRPSTMDDVADFVADYINSDILGLVAITWLVIADQSQQKGIFEPACLELGQLHSDAVDYPKSGQPVPLDKIPRTLFPSRPDWNAPETIDAESSAEFYQSSKAIGRLFRGIDLPALQTAKQAARLERRQVQSGRESTLEDVLAQLSLDDPQDDVVYTAVARKVASTVGFASLEADPNYLESAVDLLNTYALDLQTICASNTVTHHRAAMLTEEEAVVGTIVAKCSQKKRRKDAMAKLRDQTSLLVKDMKQKLAGENATDEEGLHRAWAAWMVSRSSETMFGAKSFGWIALGEVFDVIRAIEQERSVMGF</sequence>
<gene>
    <name evidence="3" type="ORF">EW146_g829</name>
</gene>
<dbReference type="Proteomes" id="UP000310158">
    <property type="component" value="Unassembled WGS sequence"/>
</dbReference>
<evidence type="ECO:0000259" key="2">
    <source>
        <dbReference type="Pfam" id="PF05183"/>
    </source>
</evidence>
<accession>A0A4S4MBX6</accession>
<dbReference type="Pfam" id="PF05183">
    <property type="entry name" value="RdRP"/>
    <property type="match status" value="1"/>
</dbReference>
<dbReference type="InterPro" id="IPR057596">
    <property type="entry name" value="RDRP_core"/>
</dbReference>
<feature type="domain" description="RDRP core" evidence="2">
    <location>
        <begin position="415"/>
        <end position="995"/>
    </location>
</feature>
<protein>
    <recommendedName>
        <fullName evidence="1">RNA-dependent RNA polymerase</fullName>
        <ecNumber evidence="1">2.7.7.48</ecNumber>
    </recommendedName>
</protein>
<dbReference type="EMBL" id="SGPL01000019">
    <property type="protein sequence ID" value="THH20540.1"/>
    <property type="molecule type" value="Genomic_DNA"/>
</dbReference>
<dbReference type="GO" id="GO:0031380">
    <property type="term" value="C:nuclear RNA-directed RNA polymerase complex"/>
    <property type="evidence" value="ECO:0007669"/>
    <property type="project" value="TreeGrafter"/>
</dbReference>
<dbReference type="GO" id="GO:0030422">
    <property type="term" value="P:siRNA processing"/>
    <property type="evidence" value="ECO:0007669"/>
    <property type="project" value="TreeGrafter"/>
</dbReference>
<keyword evidence="1" id="KW-0694">RNA-binding</keyword>
<evidence type="ECO:0000313" key="3">
    <source>
        <dbReference type="EMBL" id="THH20540.1"/>
    </source>
</evidence>
<comment type="caution">
    <text evidence="3">The sequence shown here is derived from an EMBL/GenBank/DDBJ whole genome shotgun (WGS) entry which is preliminary data.</text>
</comment>